<dbReference type="SMART" id="SM00748">
    <property type="entry name" value="HEPN"/>
    <property type="match status" value="1"/>
</dbReference>
<accession>A0A1F4TN91</accession>
<dbReference type="Gene3D" id="1.20.120.330">
    <property type="entry name" value="Nucleotidyltransferases domain 2"/>
    <property type="match status" value="1"/>
</dbReference>
<evidence type="ECO:0000313" key="2">
    <source>
        <dbReference type="EMBL" id="OGC33523.1"/>
    </source>
</evidence>
<dbReference type="EMBL" id="MEUI01000033">
    <property type="protein sequence ID" value="OGC33523.1"/>
    <property type="molecule type" value="Genomic_DNA"/>
</dbReference>
<dbReference type="Proteomes" id="UP000177309">
    <property type="component" value="Unassembled WGS sequence"/>
</dbReference>
<organism evidence="2 3">
    <name type="scientific">candidate division WOR-1 bacterium RIFOXYC2_FULL_41_25</name>
    <dbReference type="NCBI Taxonomy" id="1802586"/>
    <lineage>
        <taxon>Bacteria</taxon>
        <taxon>Bacillati</taxon>
        <taxon>Saganbacteria</taxon>
    </lineage>
</organism>
<evidence type="ECO:0000259" key="1">
    <source>
        <dbReference type="PROSITE" id="PS50910"/>
    </source>
</evidence>
<dbReference type="Pfam" id="PF05168">
    <property type="entry name" value="HEPN"/>
    <property type="match status" value="1"/>
</dbReference>
<dbReference type="SUPFAM" id="SSF81593">
    <property type="entry name" value="Nucleotidyltransferase substrate binding subunit/domain"/>
    <property type="match status" value="1"/>
</dbReference>
<evidence type="ECO:0000313" key="3">
    <source>
        <dbReference type="Proteomes" id="UP000177309"/>
    </source>
</evidence>
<dbReference type="PROSITE" id="PS50910">
    <property type="entry name" value="HEPN"/>
    <property type="match status" value="1"/>
</dbReference>
<sequence length="132" mass="15048">MKVDSQSFEDWLAKADNDLKAAEAILAYYEDPPTDTICYHCHQVAEKTLKAFLVKAVGEIPKTHDLIELLNLCGQIKTQISDLREEVETLNKYYIEAKYPPDQPIICPTEEAKTAIEQAVYLSKFIKDLIKD</sequence>
<proteinExistence type="predicted"/>
<reference evidence="2 3" key="1">
    <citation type="journal article" date="2016" name="Nat. Commun.">
        <title>Thousands of microbial genomes shed light on interconnected biogeochemical processes in an aquifer system.</title>
        <authorList>
            <person name="Anantharaman K."/>
            <person name="Brown C.T."/>
            <person name="Hug L.A."/>
            <person name="Sharon I."/>
            <person name="Castelle C.J."/>
            <person name="Probst A.J."/>
            <person name="Thomas B.C."/>
            <person name="Singh A."/>
            <person name="Wilkins M.J."/>
            <person name="Karaoz U."/>
            <person name="Brodie E.L."/>
            <person name="Williams K.H."/>
            <person name="Hubbard S.S."/>
            <person name="Banfield J.F."/>
        </authorList>
    </citation>
    <scope>NUCLEOTIDE SEQUENCE [LARGE SCALE GENOMIC DNA]</scope>
</reference>
<feature type="domain" description="HEPN" evidence="1">
    <location>
        <begin position="15"/>
        <end position="126"/>
    </location>
</feature>
<dbReference type="InterPro" id="IPR007842">
    <property type="entry name" value="HEPN_dom"/>
</dbReference>
<dbReference type="AlphaFoldDB" id="A0A1F4TN91"/>
<name>A0A1F4TN91_UNCSA</name>
<comment type="caution">
    <text evidence="2">The sequence shown here is derived from an EMBL/GenBank/DDBJ whole genome shotgun (WGS) entry which is preliminary data.</text>
</comment>
<protein>
    <recommendedName>
        <fullName evidence="1">HEPN domain-containing protein</fullName>
    </recommendedName>
</protein>
<gene>
    <name evidence="2" type="ORF">A2462_08910</name>
</gene>